<dbReference type="Proteomes" id="UP000735302">
    <property type="component" value="Unassembled WGS sequence"/>
</dbReference>
<proteinExistence type="predicted"/>
<evidence type="ECO:0000313" key="1">
    <source>
        <dbReference type="EMBL" id="GFN92035.1"/>
    </source>
</evidence>
<accession>A0AAV3ZBJ9</accession>
<reference evidence="1 2" key="1">
    <citation type="journal article" date="2021" name="Elife">
        <title>Chloroplast acquisition without the gene transfer in kleptoplastic sea slugs, Plakobranchus ocellatus.</title>
        <authorList>
            <person name="Maeda T."/>
            <person name="Takahashi S."/>
            <person name="Yoshida T."/>
            <person name="Shimamura S."/>
            <person name="Takaki Y."/>
            <person name="Nagai Y."/>
            <person name="Toyoda A."/>
            <person name="Suzuki Y."/>
            <person name="Arimoto A."/>
            <person name="Ishii H."/>
            <person name="Satoh N."/>
            <person name="Nishiyama T."/>
            <person name="Hasebe M."/>
            <person name="Maruyama T."/>
            <person name="Minagawa J."/>
            <person name="Obokata J."/>
            <person name="Shigenobu S."/>
        </authorList>
    </citation>
    <scope>NUCLEOTIDE SEQUENCE [LARGE SCALE GENOMIC DNA]</scope>
</reference>
<keyword evidence="2" id="KW-1185">Reference proteome</keyword>
<sequence length="114" mass="12500">MQESTCASATEYNFWYSDASAYRLDDNCLNKIETHQNEFVFASNGLLSWPGLAVSRVPPALQTGQPLAVSREASRVLTLEQAGRVSNARHTQPLIPGAAQPRASLHQLLFPCLT</sequence>
<organism evidence="1 2">
    <name type="scientific">Plakobranchus ocellatus</name>
    <dbReference type="NCBI Taxonomy" id="259542"/>
    <lineage>
        <taxon>Eukaryota</taxon>
        <taxon>Metazoa</taxon>
        <taxon>Spiralia</taxon>
        <taxon>Lophotrochozoa</taxon>
        <taxon>Mollusca</taxon>
        <taxon>Gastropoda</taxon>
        <taxon>Heterobranchia</taxon>
        <taxon>Euthyneura</taxon>
        <taxon>Panpulmonata</taxon>
        <taxon>Sacoglossa</taxon>
        <taxon>Placobranchoidea</taxon>
        <taxon>Plakobranchidae</taxon>
        <taxon>Plakobranchus</taxon>
    </lineage>
</organism>
<evidence type="ECO:0000313" key="2">
    <source>
        <dbReference type="Proteomes" id="UP000735302"/>
    </source>
</evidence>
<comment type="caution">
    <text evidence="1">The sequence shown here is derived from an EMBL/GenBank/DDBJ whole genome shotgun (WGS) entry which is preliminary data.</text>
</comment>
<dbReference type="EMBL" id="BLXT01002217">
    <property type="protein sequence ID" value="GFN92035.1"/>
    <property type="molecule type" value="Genomic_DNA"/>
</dbReference>
<name>A0AAV3ZBJ9_9GAST</name>
<protein>
    <submittedName>
        <fullName evidence="1">Uncharacterized protein</fullName>
    </submittedName>
</protein>
<dbReference type="AlphaFoldDB" id="A0AAV3ZBJ9"/>
<gene>
    <name evidence="1" type="ORF">PoB_001854100</name>
</gene>